<organism evidence="4 5">
    <name type="scientific">Rhodopirellula islandica</name>
    <dbReference type="NCBI Taxonomy" id="595434"/>
    <lineage>
        <taxon>Bacteria</taxon>
        <taxon>Pseudomonadati</taxon>
        <taxon>Planctomycetota</taxon>
        <taxon>Planctomycetia</taxon>
        <taxon>Pirellulales</taxon>
        <taxon>Pirellulaceae</taxon>
        <taxon>Rhodopirellula</taxon>
    </lineage>
</organism>
<dbReference type="STRING" id="595434.RISK_001988"/>
<keyword evidence="1" id="KW-0813">Transport</keyword>
<evidence type="ECO:0000313" key="5">
    <source>
        <dbReference type="Proteomes" id="UP000036367"/>
    </source>
</evidence>
<feature type="compositionally biased region" description="Polar residues" evidence="3">
    <location>
        <begin position="315"/>
        <end position="334"/>
    </location>
</feature>
<keyword evidence="5" id="KW-1185">Reference proteome</keyword>
<comment type="caution">
    <text evidence="4">The sequence shown here is derived from an EMBL/GenBank/DDBJ whole genome shotgun (WGS) entry which is preliminary data.</text>
</comment>
<feature type="compositionally biased region" description="Low complexity" evidence="3">
    <location>
        <begin position="335"/>
        <end position="346"/>
    </location>
</feature>
<gene>
    <name evidence="4" type="ORF">RISK_001988</name>
</gene>
<name>A0A0J1BHX8_RHOIS</name>
<dbReference type="GO" id="GO:0060003">
    <property type="term" value="P:copper ion export"/>
    <property type="evidence" value="ECO:0007669"/>
    <property type="project" value="TreeGrafter"/>
</dbReference>
<dbReference type="GO" id="GO:0030313">
    <property type="term" value="C:cell envelope"/>
    <property type="evidence" value="ECO:0007669"/>
    <property type="project" value="TreeGrafter"/>
</dbReference>
<keyword evidence="4" id="KW-0472">Membrane</keyword>
<evidence type="ECO:0000256" key="2">
    <source>
        <dbReference type="SAM" id="Coils"/>
    </source>
</evidence>
<reference evidence="4" key="1">
    <citation type="submission" date="2015-05" db="EMBL/GenBank/DDBJ databases">
        <title>Permanent draft genome of Rhodopirellula islandicus K833.</title>
        <authorList>
            <person name="Kizina J."/>
            <person name="Richter M."/>
            <person name="Glockner F.O."/>
            <person name="Harder J."/>
        </authorList>
    </citation>
    <scope>NUCLEOTIDE SEQUENCE [LARGE SCALE GENOMIC DNA]</scope>
    <source>
        <strain evidence="4">K833</strain>
    </source>
</reference>
<evidence type="ECO:0000256" key="3">
    <source>
        <dbReference type="SAM" id="MobiDB-lite"/>
    </source>
</evidence>
<dbReference type="OrthoDB" id="248877at2"/>
<feature type="region of interest" description="Disordered" evidence="3">
    <location>
        <begin position="1"/>
        <end position="45"/>
    </location>
</feature>
<sequence length="731" mass="79682">MTSTASSEPFVFAPSGSASSDSSRSSASARGSTYAAPGVPSSHQLVDQARQEITQIVREVAAATHQPRKRADYLRFLADRVLRAMAGHGVVIWTRPSSGDSNETNYVAEHRLGRVTDLALVDEAEQVHQCLLAEVATEGAPVVVPPTPGADQIDVPANPLPYPTAIVPIRIDPSSALPEGLIQVFLDEGGTAASQRGSLRFLAQMSDLAGEFLRVLRLKTLSQLLDATDRVDGVVERLHRMTSTGMIQAAWVDAAAELLRLPRVALCRVDSSQPRIVAVSHVHRIDQHSGAAKAIRAATAIDLQPQHGIWFGSCQAKSNESNPNEDASSATPFNQDQTTSSIQSSQEPSWVVAAHPDSQWRIVGFTSDEAEHLSEDIYWGTLNRLLVGGASAWTAARRIESLPGGRWFSKLFVEPDAVSSLGSAPASEPSSTSRRTRAVHSRLRKSATWMAATLAIAILVCLPMPSLVPVTGVIRPVELDSYHAASDAVVETLHVDHGQRVQRGDLLATLTSTDLQEQETSLLGRQAVLMRQQEQVNQTLMSRPSVHSRPDSVHDGREVEEEIASVERQLEIIQESKERLVLRALRNGRVDAWRLQERLANRPLRRGDPVLNVIAEDTPWVVDARIPQTRLQTVDNAWQSEQLTAEVGTAWSSQMNLAATAQRFGPIVPDPTDGTPSVVMRLGLEQSPTLGDQPLAEMPARVTLHCGRTPVGWFLVQDVVHWCQVQWGGYF</sequence>
<dbReference type="PANTHER" id="PTHR30097">
    <property type="entry name" value="CATION EFFLUX SYSTEM PROTEIN CUSB"/>
    <property type="match status" value="1"/>
</dbReference>
<dbReference type="EMBL" id="LECT01000016">
    <property type="protein sequence ID" value="KLU06137.1"/>
    <property type="molecule type" value="Genomic_DNA"/>
</dbReference>
<dbReference type="PATRIC" id="fig|595434.4.peg.1907"/>
<dbReference type="GO" id="GO:0015679">
    <property type="term" value="P:plasma membrane copper ion transport"/>
    <property type="evidence" value="ECO:0007669"/>
    <property type="project" value="TreeGrafter"/>
</dbReference>
<dbReference type="Proteomes" id="UP000036367">
    <property type="component" value="Unassembled WGS sequence"/>
</dbReference>
<keyword evidence="4" id="KW-0812">Transmembrane</keyword>
<dbReference type="AlphaFoldDB" id="A0A0J1BHX8"/>
<protein>
    <submittedName>
        <fullName evidence="4">Transmembrane protein</fullName>
    </submittedName>
</protein>
<feature type="region of interest" description="Disordered" evidence="3">
    <location>
        <begin position="314"/>
        <end position="348"/>
    </location>
</feature>
<evidence type="ECO:0000313" key="4">
    <source>
        <dbReference type="EMBL" id="KLU06137.1"/>
    </source>
</evidence>
<proteinExistence type="predicted"/>
<keyword evidence="2" id="KW-0175">Coiled coil</keyword>
<dbReference type="InterPro" id="IPR051909">
    <property type="entry name" value="MFP_Cation_Efflux"/>
</dbReference>
<accession>A0A0J1BHX8</accession>
<feature type="compositionally biased region" description="Low complexity" evidence="3">
    <location>
        <begin position="15"/>
        <end position="32"/>
    </location>
</feature>
<dbReference type="RefSeq" id="WP_083434841.1">
    <property type="nucleotide sequence ID" value="NZ_LECT01000016.1"/>
</dbReference>
<dbReference type="PANTHER" id="PTHR30097:SF4">
    <property type="entry name" value="SLR6042 PROTEIN"/>
    <property type="match status" value="1"/>
</dbReference>
<evidence type="ECO:0000256" key="1">
    <source>
        <dbReference type="ARBA" id="ARBA00022448"/>
    </source>
</evidence>
<feature type="coiled-coil region" evidence="2">
    <location>
        <begin position="556"/>
        <end position="583"/>
    </location>
</feature>